<dbReference type="OrthoDB" id="5876800at2759"/>
<dbReference type="Proteomes" id="UP000759131">
    <property type="component" value="Unassembled WGS sequence"/>
</dbReference>
<dbReference type="InterPro" id="IPR001965">
    <property type="entry name" value="Znf_PHD"/>
</dbReference>
<dbReference type="AlphaFoldDB" id="A0A7R9LRE8"/>
<evidence type="ECO:0000256" key="5">
    <source>
        <dbReference type="ARBA" id="ARBA00022853"/>
    </source>
</evidence>
<dbReference type="InterPro" id="IPR019786">
    <property type="entry name" value="Zinc_finger_PHD-type_CS"/>
</dbReference>
<evidence type="ECO:0000256" key="3">
    <source>
        <dbReference type="ARBA" id="ARBA00022771"/>
    </source>
</evidence>
<dbReference type="PANTHER" id="PTHR23123">
    <property type="entry name" value="PHD/F-BOX CONTAINING PROTEIN"/>
    <property type="match status" value="1"/>
</dbReference>
<dbReference type="PROSITE" id="PS01359">
    <property type="entry name" value="ZF_PHD_1"/>
    <property type="match status" value="1"/>
</dbReference>
<name>A0A7R9LRE8_9ACAR</name>
<dbReference type="InterPro" id="IPR050690">
    <property type="entry name" value="JHDM1_Histone_Demethylase"/>
</dbReference>
<keyword evidence="2" id="KW-0479">Metal-binding</keyword>
<keyword evidence="8" id="KW-0408">Iron</keyword>
<evidence type="ECO:0000256" key="1">
    <source>
        <dbReference type="ARBA" id="ARBA00004123"/>
    </source>
</evidence>
<feature type="domain" description="PHD-type" evidence="13">
    <location>
        <begin position="23"/>
        <end position="74"/>
    </location>
</feature>
<proteinExistence type="predicted"/>
<evidence type="ECO:0000313" key="16">
    <source>
        <dbReference type="Proteomes" id="UP000759131"/>
    </source>
</evidence>
<evidence type="ECO:0000256" key="12">
    <source>
        <dbReference type="PROSITE-ProRule" id="PRU00146"/>
    </source>
</evidence>
<protein>
    <submittedName>
        <fullName evidence="15">Uncharacterized protein</fullName>
    </submittedName>
</protein>
<reference evidence="15" key="1">
    <citation type="submission" date="2020-11" db="EMBL/GenBank/DDBJ databases">
        <authorList>
            <person name="Tran Van P."/>
        </authorList>
    </citation>
    <scope>NUCLEOTIDE SEQUENCE</scope>
</reference>
<dbReference type="InterPro" id="IPR011011">
    <property type="entry name" value="Znf_FYVE_PHD"/>
</dbReference>
<evidence type="ECO:0000256" key="8">
    <source>
        <dbReference type="ARBA" id="ARBA00023004"/>
    </source>
</evidence>
<evidence type="ECO:0000256" key="10">
    <source>
        <dbReference type="ARBA" id="ARBA00023163"/>
    </source>
</evidence>
<dbReference type="SUPFAM" id="SSF51197">
    <property type="entry name" value="Clavaminate synthase-like"/>
    <property type="match status" value="1"/>
</dbReference>
<dbReference type="SMART" id="SM00249">
    <property type="entry name" value="PHD"/>
    <property type="match status" value="1"/>
</dbReference>
<keyword evidence="10" id="KW-0804">Transcription</keyword>
<dbReference type="GO" id="GO:0006325">
    <property type="term" value="P:chromatin organization"/>
    <property type="evidence" value="ECO:0007669"/>
    <property type="project" value="UniProtKB-KW"/>
</dbReference>
<sequence>MTVGPMMQTMDTLVESVMERKTTYTCVCGRGFIDNEFAIQCDHCKEWFHGLCVSLYEFESEEIDRFYCTACHSLDNSLVLVPKAVTNNWRHNPTEPNPTEKAIQSGTQLFISNLKNKKFTDAKTDPSVVRRMRGQQLTLKELKRPFNRELNYSLNKKFTDAKTDPSVVRRMRGQQLTLKELLLNGFKVPILIETKDGLELTVPTKEEFGYRNLLDHYKADYMLDVIDVKRQMNIKMRVQDFVDKHSVEYERRSHVYNCISLEVSNNSLSGSVRAPNIVHKLSWVDNYWPAVESRPTVSKYCLISMKDSFTDFHIDFGGTSVWYHVLSGEKVFFIIKPTKQNLEQYEKWMSSPTSTDRFLPDI</sequence>
<dbReference type="InterPro" id="IPR003347">
    <property type="entry name" value="JmjC_dom"/>
</dbReference>
<evidence type="ECO:0000259" key="13">
    <source>
        <dbReference type="PROSITE" id="PS50016"/>
    </source>
</evidence>
<evidence type="ECO:0000256" key="7">
    <source>
        <dbReference type="ARBA" id="ARBA00023002"/>
    </source>
</evidence>
<organism evidence="15">
    <name type="scientific">Medioppia subpectinata</name>
    <dbReference type="NCBI Taxonomy" id="1979941"/>
    <lineage>
        <taxon>Eukaryota</taxon>
        <taxon>Metazoa</taxon>
        <taxon>Ecdysozoa</taxon>
        <taxon>Arthropoda</taxon>
        <taxon>Chelicerata</taxon>
        <taxon>Arachnida</taxon>
        <taxon>Acari</taxon>
        <taxon>Acariformes</taxon>
        <taxon>Sarcoptiformes</taxon>
        <taxon>Oribatida</taxon>
        <taxon>Brachypylina</taxon>
        <taxon>Oppioidea</taxon>
        <taxon>Oppiidae</taxon>
        <taxon>Medioppia</taxon>
    </lineage>
</organism>
<dbReference type="EMBL" id="CAJPIZ010036770">
    <property type="protein sequence ID" value="CAG2121017.1"/>
    <property type="molecule type" value="Genomic_DNA"/>
</dbReference>
<keyword evidence="7" id="KW-0560">Oxidoreductase</keyword>
<dbReference type="PROSITE" id="PS50016">
    <property type="entry name" value="ZF_PHD_2"/>
    <property type="match status" value="1"/>
</dbReference>
<evidence type="ECO:0000256" key="11">
    <source>
        <dbReference type="ARBA" id="ARBA00023242"/>
    </source>
</evidence>
<keyword evidence="3 12" id="KW-0863">Zinc-finger</keyword>
<dbReference type="InterPro" id="IPR019787">
    <property type="entry name" value="Znf_PHD-finger"/>
</dbReference>
<accession>A0A7R9LRE8</accession>
<evidence type="ECO:0000256" key="2">
    <source>
        <dbReference type="ARBA" id="ARBA00022723"/>
    </source>
</evidence>
<keyword evidence="5" id="KW-0156">Chromatin regulator</keyword>
<evidence type="ECO:0000256" key="4">
    <source>
        <dbReference type="ARBA" id="ARBA00022833"/>
    </source>
</evidence>
<keyword evidence="11" id="KW-0539">Nucleus</keyword>
<evidence type="ECO:0000313" key="15">
    <source>
        <dbReference type="EMBL" id="CAD7646419.1"/>
    </source>
</evidence>
<dbReference type="GO" id="GO:0005634">
    <property type="term" value="C:nucleus"/>
    <property type="evidence" value="ECO:0007669"/>
    <property type="project" value="UniProtKB-SubCell"/>
</dbReference>
<dbReference type="GO" id="GO:0008270">
    <property type="term" value="F:zinc ion binding"/>
    <property type="evidence" value="ECO:0007669"/>
    <property type="project" value="UniProtKB-KW"/>
</dbReference>
<gene>
    <name evidence="15" type="ORF">OSB1V03_LOCUS20963</name>
</gene>
<evidence type="ECO:0000259" key="14">
    <source>
        <dbReference type="PROSITE" id="PS51184"/>
    </source>
</evidence>
<dbReference type="Pfam" id="PF00628">
    <property type="entry name" value="PHD"/>
    <property type="match status" value="1"/>
</dbReference>
<feature type="domain" description="JmjC" evidence="14">
    <location>
        <begin position="263"/>
        <end position="362"/>
    </location>
</feature>
<evidence type="ECO:0000256" key="6">
    <source>
        <dbReference type="ARBA" id="ARBA00022964"/>
    </source>
</evidence>
<comment type="subcellular location">
    <subcellularLocation>
        <location evidence="1">Nucleus</location>
    </subcellularLocation>
</comment>
<evidence type="ECO:0000256" key="9">
    <source>
        <dbReference type="ARBA" id="ARBA00023015"/>
    </source>
</evidence>
<dbReference type="PROSITE" id="PS51184">
    <property type="entry name" value="JMJC"/>
    <property type="match status" value="1"/>
</dbReference>
<keyword evidence="6" id="KW-0223">Dioxygenase</keyword>
<feature type="non-terminal residue" evidence="15">
    <location>
        <position position="1"/>
    </location>
</feature>
<keyword evidence="4" id="KW-0862">Zinc</keyword>
<dbReference type="Gene3D" id="2.60.120.650">
    <property type="entry name" value="Cupin"/>
    <property type="match status" value="2"/>
</dbReference>
<keyword evidence="9" id="KW-0805">Transcription regulation</keyword>
<dbReference type="EMBL" id="OC891345">
    <property type="protein sequence ID" value="CAD7646419.1"/>
    <property type="molecule type" value="Genomic_DNA"/>
</dbReference>
<dbReference type="SUPFAM" id="SSF57903">
    <property type="entry name" value="FYVE/PHD zinc finger"/>
    <property type="match status" value="1"/>
</dbReference>
<dbReference type="GO" id="GO:0051213">
    <property type="term" value="F:dioxygenase activity"/>
    <property type="evidence" value="ECO:0007669"/>
    <property type="project" value="UniProtKB-KW"/>
</dbReference>
<keyword evidence="16" id="KW-1185">Reference proteome</keyword>